<dbReference type="EMBL" id="CAKLDM010000001">
    <property type="protein sequence ID" value="CAH0536023.1"/>
    <property type="molecule type" value="Genomic_DNA"/>
</dbReference>
<organism evidence="2 3">
    <name type="scientific">Vibrio marisflavi CECT 7928</name>
    <dbReference type="NCBI Taxonomy" id="634439"/>
    <lineage>
        <taxon>Bacteria</taxon>
        <taxon>Pseudomonadati</taxon>
        <taxon>Pseudomonadota</taxon>
        <taxon>Gammaproteobacteria</taxon>
        <taxon>Vibrionales</taxon>
        <taxon>Vibrionaceae</taxon>
        <taxon>Vibrio</taxon>
    </lineage>
</organism>
<proteinExistence type="predicted"/>
<evidence type="ECO:0008006" key="4">
    <source>
        <dbReference type="Google" id="ProtNLM"/>
    </source>
</evidence>
<feature type="transmembrane region" description="Helical" evidence="1">
    <location>
        <begin position="9"/>
        <end position="42"/>
    </location>
</feature>
<reference evidence="2" key="1">
    <citation type="submission" date="2021-11" db="EMBL/GenBank/DDBJ databases">
        <authorList>
            <person name="Rodrigo-Torres L."/>
            <person name="Arahal R. D."/>
            <person name="Lucena T."/>
        </authorList>
    </citation>
    <scope>NUCLEOTIDE SEQUENCE</scope>
    <source>
        <strain evidence="2">CECT 7928</strain>
    </source>
</reference>
<feature type="transmembrane region" description="Helical" evidence="1">
    <location>
        <begin position="363"/>
        <end position="382"/>
    </location>
</feature>
<evidence type="ECO:0000313" key="3">
    <source>
        <dbReference type="Proteomes" id="UP000838748"/>
    </source>
</evidence>
<protein>
    <recommendedName>
        <fullName evidence="4">Integral membrane protein</fullName>
    </recommendedName>
</protein>
<feature type="transmembrane region" description="Helical" evidence="1">
    <location>
        <begin position="186"/>
        <end position="206"/>
    </location>
</feature>
<dbReference type="Proteomes" id="UP000838748">
    <property type="component" value="Unassembled WGS sequence"/>
</dbReference>
<feature type="transmembrane region" description="Helical" evidence="1">
    <location>
        <begin position="325"/>
        <end position="351"/>
    </location>
</feature>
<evidence type="ECO:0000256" key="1">
    <source>
        <dbReference type="SAM" id="Phobius"/>
    </source>
</evidence>
<accession>A0ABM8ZYK5</accession>
<evidence type="ECO:0000313" key="2">
    <source>
        <dbReference type="EMBL" id="CAH0536023.1"/>
    </source>
</evidence>
<keyword evidence="1" id="KW-1133">Transmembrane helix</keyword>
<feature type="transmembrane region" description="Helical" evidence="1">
    <location>
        <begin position="226"/>
        <end position="243"/>
    </location>
</feature>
<feature type="transmembrane region" description="Helical" evidence="1">
    <location>
        <begin position="118"/>
        <end position="139"/>
    </location>
</feature>
<keyword evidence="1" id="KW-0812">Transmembrane</keyword>
<feature type="transmembrane region" description="Helical" evidence="1">
    <location>
        <begin position="402"/>
        <end position="419"/>
    </location>
</feature>
<gene>
    <name evidence="2" type="ORF">VMF7928_00119</name>
</gene>
<keyword evidence="1" id="KW-0472">Membrane</keyword>
<sequence length="420" mass="46417">MKKQVSGLLIFASLLWYVLAMLMSLTVVPSVILCWVTVIMMWPTLNRTSKTQSLTLFVIGVVLLAISLHMSGYIDWWQAVHVNLPLVMMFASITFLTANQSPTKKKQVLPKGKLGALSTLATCHIIGGVINLSILFIVADKLSEKTRKLTPTQASIMSRGFCGAALWSPFFMGGAVALNYSPGAQIGKYIVAGLLMLIPMTLYTLFDTARSKHQSFEGYPLNWNSLILPLFLSISVMIGHYLFPHLSTILLITIIAPIGAILFVPIGQKNEKSVEVVKEKIPRMSGQFALFMAAGVFSIGISSMLHQFTGFDQLLPEQFSMTGFLLVGVSMTLVSILGVHPIITISIISPFLQFMKVNPNEMVFLFVTSWAISTAISPLSSVGMMLTDHYHVPKFKYMKEQWLYAAIMWLLAALLATAYF</sequence>
<feature type="transmembrane region" description="Helical" evidence="1">
    <location>
        <begin position="54"/>
        <end position="73"/>
    </location>
</feature>
<comment type="caution">
    <text evidence="2">The sequence shown here is derived from an EMBL/GenBank/DDBJ whole genome shotgun (WGS) entry which is preliminary data.</text>
</comment>
<feature type="transmembrane region" description="Helical" evidence="1">
    <location>
        <begin position="80"/>
        <end position="98"/>
    </location>
</feature>
<name>A0ABM8ZYK5_9VIBR</name>
<dbReference type="RefSeq" id="WP_237359534.1">
    <property type="nucleotide sequence ID" value="NZ_CAKLDM010000001.1"/>
</dbReference>
<feature type="transmembrane region" description="Helical" evidence="1">
    <location>
        <begin position="160"/>
        <end position="180"/>
    </location>
</feature>
<feature type="transmembrane region" description="Helical" evidence="1">
    <location>
        <begin position="288"/>
        <end position="305"/>
    </location>
</feature>
<feature type="transmembrane region" description="Helical" evidence="1">
    <location>
        <begin position="249"/>
        <end position="267"/>
    </location>
</feature>
<keyword evidence="3" id="KW-1185">Reference proteome</keyword>